<evidence type="ECO:0000313" key="1">
    <source>
        <dbReference type="EMBL" id="CAE6356637.1"/>
    </source>
</evidence>
<proteinExistence type="predicted"/>
<accession>A0A8H3A1K3</accession>
<organism evidence="1 2">
    <name type="scientific">Rhizoctonia solani</name>
    <dbReference type="NCBI Taxonomy" id="456999"/>
    <lineage>
        <taxon>Eukaryota</taxon>
        <taxon>Fungi</taxon>
        <taxon>Dikarya</taxon>
        <taxon>Basidiomycota</taxon>
        <taxon>Agaricomycotina</taxon>
        <taxon>Agaricomycetes</taxon>
        <taxon>Cantharellales</taxon>
        <taxon>Ceratobasidiaceae</taxon>
        <taxon>Rhizoctonia</taxon>
    </lineage>
</organism>
<protein>
    <submittedName>
        <fullName evidence="1">Uncharacterized protein</fullName>
    </submittedName>
</protein>
<evidence type="ECO:0000313" key="2">
    <source>
        <dbReference type="Proteomes" id="UP000663843"/>
    </source>
</evidence>
<comment type="caution">
    <text evidence="1">The sequence shown here is derived from an EMBL/GenBank/DDBJ whole genome shotgun (WGS) entry which is preliminary data.</text>
</comment>
<dbReference type="EMBL" id="CAJMWT010000834">
    <property type="protein sequence ID" value="CAE6356637.1"/>
    <property type="molecule type" value="Genomic_DNA"/>
</dbReference>
<dbReference type="AlphaFoldDB" id="A0A8H3A1K3"/>
<reference evidence="1" key="1">
    <citation type="submission" date="2021-01" db="EMBL/GenBank/DDBJ databases">
        <authorList>
            <person name="Kaushik A."/>
        </authorList>
    </citation>
    <scope>NUCLEOTIDE SEQUENCE</scope>
    <source>
        <strain evidence="1">AG2-2IIIB</strain>
    </source>
</reference>
<dbReference type="Proteomes" id="UP000663843">
    <property type="component" value="Unassembled WGS sequence"/>
</dbReference>
<name>A0A8H3A1K3_9AGAM</name>
<sequence length="365" mass="40798">MSIFFPDNDRRAERVKTLILTIESIQHEMKEAVDSLGRQGSEYHQLLDEALRCNGKPSIKEQYEKATGHLINGDCENLRNNIEELAGKNDIEGTKKFHAGLAKLQKILICVEAGVIVCGLGAYFVSTVAAGTSMAVTMQILKEALITGNPAPEALSSAAQTGNQISEGLESGDLHLAKVKQTERAVALAQINRVTKFIKGATTKVAWISGVLVAVDLALYVYEEIEASEQHVKLKKYGSSSVVCDWHSRFASREIRNLCEIRFAVGIVQEEFMTGKRWIEEQMTDLKLRAQLADMVEQRIITQEQMEKRLDRVPPMPTPHDLDLLNQVQNKLKRMDRALQAWTNEDKPWGELVGAELNKRRGSSQ</sequence>
<gene>
    <name evidence="1" type="ORF">RDB_LOCUS9653</name>
</gene>